<dbReference type="EMBL" id="CP012154">
    <property type="protein sequence ID" value="AKS41524.1"/>
    <property type="molecule type" value="Genomic_DNA"/>
</dbReference>
<gene>
    <name evidence="1" type="ORF">WM2015_1150</name>
</gene>
<dbReference type="AlphaFoldDB" id="A0A0K0XUY8"/>
<proteinExistence type="predicted"/>
<dbReference type="Pfam" id="PF01663">
    <property type="entry name" value="Phosphodiest"/>
    <property type="match status" value="2"/>
</dbReference>
<dbReference type="Proteomes" id="UP000066624">
    <property type="component" value="Chromosome"/>
</dbReference>
<evidence type="ECO:0000313" key="2">
    <source>
        <dbReference type="Proteomes" id="UP000066624"/>
    </source>
</evidence>
<protein>
    <submittedName>
        <fullName evidence="1">Type I phosphodiesterase / nucleotide pyrophosphatase superfamily</fullName>
    </submittedName>
</protein>
<organism evidence="1 2">
    <name type="scientific">Wenzhouxiangella marina</name>
    <dbReference type="NCBI Taxonomy" id="1579979"/>
    <lineage>
        <taxon>Bacteria</taxon>
        <taxon>Pseudomonadati</taxon>
        <taxon>Pseudomonadota</taxon>
        <taxon>Gammaproteobacteria</taxon>
        <taxon>Chromatiales</taxon>
        <taxon>Wenzhouxiangellaceae</taxon>
        <taxon>Wenzhouxiangella</taxon>
    </lineage>
</organism>
<keyword evidence="2" id="KW-1185">Reference proteome</keyword>
<accession>A0A0K0XUY8</accession>
<name>A0A0K0XUY8_9GAMM</name>
<dbReference type="InterPro" id="IPR002591">
    <property type="entry name" value="Phosphodiest/P_Trfase"/>
</dbReference>
<dbReference type="SUPFAM" id="SSF53649">
    <property type="entry name" value="Alkaline phosphatase-like"/>
    <property type="match status" value="1"/>
</dbReference>
<dbReference type="InterPro" id="IPR017850">
    <property type="entry name" value="Alkaline_phosphatase_core_sf"/>
</dbReference>
<dbReference type="KEGG" id="wma:WM2015_1150"/>
<reference evidence="2" key="1">
    <citation type="submission" date="2015-07" db="EMBL/GenBank/DDBJ databases">
        <authorList>
            <person name="Kim K.M."/>
        </authorList>
    </citation>
    <scope>NUCLEOTIDE SEQUENCE [LARGE SCALE GENOMIC DNA]</scope>
    <source>
        <strain evidence="2">KCTC 42284</strain>
    </source>
</reference>
<dbReference type="STRING" id="1579979.WM2015_1150"/>
<evidence type="ECO:0000313" key="1">
    <source>
        <dbReference type="EMBL" id="AKS41524.1"/>
    </source>
</evidence>
<sequence length="603" mass="66451">MIVLGFDGMDPELVQRWMASGELPNFEALRREGYFQPLATSNPPQSPVAWSSFATGTGPGHHGIHDFLRRDPATYLPDFSVARFTPPRSVGLGGWQLPIGAGTLENLRQGESFWSQAQDAGQRATVLRVPVTYPPEPVQRMLSGMGVPDLLGSQGTYTLYTTRRQATADSGGRIVHMPIDTNGQVETILEGPFHPLRSDGSALGLPMALQFSADSVEVTLADQRETLPLGEWSDWWPVRFDHGLGSIPGMVRLRLIAGLPRPQLYVSPIHADPVEPVLPLTSPADYAPQLAERIGRFHTLGMPEETWSLNQGHLDEQGFLDMIATTLAEGEAMLDDALEAYDSELVIKVFVQTDRVSHMFWRGLDPEHPLHAESSQLAREAIPWIYREADRILGEVRGRMGPEDRLVVLSDHGFAPFRRAAHLNRWLIENGWMMLKEGASESEPLFAQVDLGRTRAYALGLNGLYLNQQGREARGIVAADEREDLLDELSRGLATWRDEDGSPVVSNTFLGQEIYPGPFQDQAPDLVIGYASGYRASWQTTLGGAPLPLLENNLQPWSGDHCIDPALVPGVLFLSFPPDEPVEDIAALAHFLLKHTPEGLASP</sequence>
<dbReference type="Gene3D" id="3.40.720.10">
    <property type="entry name" value="Alkaline Phosphatase, subunit A"/>
    <property type="match status" value="2"/>
</dbReference>